<proteinExistence type="inferred from homology"/>
<dbReference type="PANTHER" id="PTHR33279">
    <property type="entry name" value="SULFUR CARRIER PROTEIN YEDF-RELATED"/>
    <property type="match status" value="1"/>
</dbReference>
<dbReference type="GO" id="GO:0016740">
    <property type="term" value="F:transferase activity"/>
    <property type="evidence" value="ECO:0007669"/>
    <property type="project" value="UniProtKB-KW"/>
</dbReference>
<reference evidence="3 4" key="1">
    <citation type="submission" date="2024-06" db="EMBL/GenBank/DDBJ databases">
        <title>Genomic Encyclopedia of Type Strains, Phase IV (KMG-IV): sequencing the most valuable type-strain genomes for metagenomic binning, comparative biology and taxonomic classification.</title>
        <authorList>
            <person name="Goeker M."/>
        </authorList>
    </citation>
    <scope>NUCLEOTIDE SEQUENCE [LARGE SCALE GENOMIC DNA]</scope>
    <source>
        <strain evidence="3 4">DSM 28102</strain>
    </source>
</reference>
<evidence type="ECO:0000313" key="4">
    <source>
        <dbReference type="Proteomes" id="UP001549164"/>
    </source>
</evidence>
<dbReference type="RefSeq" id="WP_354435248.1">
    <property type="nucleotide sequence ID" value="NZ_JBEPLY010000013.1"/>
</dbReference>
<evidence type="ECO:0000256" key="1">
    <source>
        <dbReference type="ARBA" id="ARBA00008984"/>
    </source>
</evidence>
<sequence>MTPAGHAFETYDLRGLKCPLPALKAEKRLAALAPGALLAVETSDPLAVIDIPHLCNERGHRLISTEETDAGHRFVIARG</sequence>
<dbReference type="InterPro" id="IPR036868">
    <property type="entry name" value="TusA-like_sf"/>
</dbReference>
<gene>
    <name evidence="3" type="ORF">ABID12_003388</name>
</gene>
<name>A0ABV2IET8_9HYPH</name>
<keyword evidence="4" id="KW-1185">Reference proteome</keyword>
<comment type="caution">
    <text evidence="3">The sequence shown here is derived from an EMBL/GenBank/DDBJ whole genome shotgun (WGS) entry which is preliminary data.</text>
</comment>
<dbReference type="SUPFAM" id="SSF64307">
    <property type="entry name" value="SirA-like"/>
    <property type="match status" value="1"/>
</dbReference>
<dbReference type="InterPro" id="IPR001455">
    <property type="entry name" value="TusA-like"/>
</dbReference>
<keyword evidence="3" id="KW-0808">Transferase</keyword>
<accession>A0ABV2IET8</accession>
<dbReference type="Pfam" id="PF01206">
    <property type="entry name" value="TusA"/>
    <property type="match status" value="1"/>
</dbReference>
<evidence type="ECO:0000313" key="3">
    <source>
        <dbReference type="EMBL" id="MET3601430.1"/>
    </source>
</evidence>
<comment type="similarity">
    <text evidence="1">Belongs to the sulfur carrier protein TusA family.</text>
</comment>
<dbReference type="EMBL" id="JBEPLY010000013">
    <property type="protein sequence ID" value="MET3601430.1"/>
    <property type="molecule type" value="Genomic_DNA"/>
</dbReference>
<dbReference type="PANTHER" id="PTHR33279:SF6">
    <property type="entry name" value="SULFUR CARRIER PROTEIN YEDF-RELATED"/>
    <property type="match status" value="1"/>
</dbReference>
<evidence type="ECO:0000259" key="2">
    <source>
        <dbReference type="Pfam" id="PF01206"/>
    </source>
</evidence>
<dbReference type="EC" id="2.8.1.-" evidence="3"/>
<organism evidence="3 4">
    <name type="scientific">Martelella mangrovi</name>
    <dbReference type="NCBI Taxonomy" id="1397477"/>
    <lineage>
        <taxon>Bacteria</taxon>
        <taxon>Pseudomonadati</taxon>
        <taxon>Pseudomonadota</taxon>
        <taxon>Alphaproteobacteria</taxon>
        <taxon>Hyphomicrobiales</taxon>
        <taxon>Aurantimonadaceae</taxon>
        <taxon>Martelella</taxon>
    </lineage>
</organism>
<dbReference type="Proteomes" id="UP001549164">
    <property type="component" value="Unassembled WGS sequence"/>
</dbReference>
<protein>
    <submittedName>
        <fullName evidence="3">tRNA 2-thiouridine synthesizing protein A</fullName>
        <ecNumber evidence="3">2.8.1.-</ecNumber>
    </submittedName>
</protein>
<dbReference type="CDD" id="cd00291">
    <property type="entry name" value="SirA_YedF_YeeD"/>
    <property type="match status" value="1"/>
</dbReference>
<dbReference type="Gene3D" id="3.30.110.40">
    <property type="entry name" value="TusA-like domain"/>
    <property type="match status" value="1"/>
</dbReference>
<feature type="domain" description="UPF0033" evidence="2">
    <location>
        <begin position="10"/>
        <end position="77"/>
    </location>
</feature>